<dbReference type="EMBL" id="BBWU01000048">
    <property type="protein sequence ID" value="GAO40351.1"/>
    <property type="molecule type" value="Genomic_DNA"/>
</dbReference>
<comment type="caution">
    <text evidence="8">The sequence shown here is derived from an EMBL/GenBank/DDBJ whole genome shotgun (WGS) entry which is preliminary data.</text>
</comment>
<dbReference type="InterPro" id="IPR036451">
    <property type="entry name" value="CblAdoTrfase-like_sf"/>
</dbReference>
<keyword evidence="9" id="KW-1185">Reference proteome</keyword>
<evidence type="ECO:0000256" key="1">
    <source>
        <dbReference type="ARBA" id="ARBA00007487"/>
    </source>
</evidence>
<keyword evidence="3 6" id="KW-0808">Transferase</keyword>
<dbReference type="AlphaFoldDB" id="A0A0E9MSE1"/>
<evidence type="ECO:0000256" key="5">
    <source>
        <dbReference type="ARBA" id="ARBA00022840"/>
    </source>
</evidence>
<evidence type="ECO:0000259" key="7">
    <source>
        <dbReference type="Pfam" id="PF01923"/>
    </source>
</evidence>
<gene>
    <name evidence="8" type="ORF">SCH01S_48_00090</name>
</gene>
<name>A0A0E9MSE1_9SPHN</name>
<dbReference type="PANTHER" id="PTHR12213">
    <property type="entry name" value="CORRINOID ADENOSYLTRANSFERASE"/>
    <property type="match status" value="1"/>
</dbReference>
<comment type="catalytic activity">
    <reaction evidence="6">
        <text>2 cob(II)yrinate a,c diamide + reduced [electron-transfer flavoprotein] + 2 ATP = 2 adenosylcob(III)yrinate a,c-diamide + 2 triphosphate + oxidized [electron-transfer flavoprotein] + 3 H(+)</text>
        <dbReference type="Rhea" id="RHEA:11528"/>
        <dbReference type="Rhea" id="RHEA-COMP:10685"/>
        <dbReference type="Rhea" id="RHEA-COMP:10686"/>
        <dbReference type="ChEBI" id="CHEBI:15378"/>
        <dbReference type="ChEBI" id="CHEBI:18036"/>
        <dbReference type="ChEBI" id="CHEBI:30616"/>
        <dbReference type="ChEBI" id="CHEBI:57692"/>
        <dbReference type="ChEBI" id="CHEBI:58307"/>
        <dbReference type="ChEBI" id="CHEBI:58503"/>
        <dbReference type="ChEBI" id="CHEBI:58537"/>
        <dbReference type="EC" id="2.5.1.17"/>
    </reaction>
</comment>
<comment type="pathway">
    <text evidence="6">Cofactor biosynthesis; adenosylcobalamin biosynthesis; adenosylcobalamin from cob(II)yrinate a,c-diamide: step 2/7.</text>
</comment>
<evidence type="ECO:0000256" key="3">
    <source>
        <dbReference type="ARBA" id="ARBA00022679"/>
    </source>
</evidence>
<dbReference type="SUPFAM" id="SSF89028">
    <property type="entry name" value="Cobalamin adenosyltransferase-like"/>
    <property type="match status" value="1"/>
</dbReference>
<dbReference type="GO" id="GO:0009236">
    <property type="term" value="P:cobalamin biosynthetic process"/>
    <property type="evidence" value="ECO:0007669"/>
    <property type="project" value="UniProtKB-UniRule"/>
</dbReference>
<comment type="similarity">
    <text evidence="1 6">Belongs to the Cob(I)alamin adenosyltransferase family.</text>
</comment>
<dbReference type="FunFam" id="1.20.1200.10:FF:000001">
    <property type="entry name" value="Cob(I)yrinic acid a,c-diamide adenosyltransferase"/>
    <property type="match status" value="1"/>
</dbReference>
<dbReference type="InterPro" id="IPR029499">
    <property type="entry name" value="PduO-typ"/>
</dbReference>
<dbReference type="GO" id="GO:0005524">
    <property type="term" value="F:ATP binding"/>
    <property type="evidence" value="ECO:0007669"/>
    <property type="project" value="UniProtKB-UniRule"/>
</dbReference>
<evidence type="ECO:0000256" key="4">
    <source>
        <dbReference type="ARBA" id="ARBA00022741"/>
    </source>
</evidence>
<evidence type="ECO:0000256" key="6">
    <source>
        <dbReference type="RuleBase" id="RU366026"/>
    </source>
</evidence>
<comment type="catalytic activity">
    <reaction evidence="6">
        <text>2 cob(II)alamin + reduced [electron-transfer flavoprotein] + 2 ATP = 2 adenosylcob(III)alamin + 2 triphosphate + oxidized [electron-transfer flavoprotein] + 3 H(+)</text>
        <dbReference type="Rhea" id="RHEA:28671"/>
        <dbReference type="Rhea" id="RHEA-COMP:10685"/>
        <dbReference type="Rhea" id="RHEA-COMP:10686"/>
        <dbReference type="ChEBI" id="CHEBI:15378"/>
        <dbReference type="ChEBI" id="CHEBI:16304"/>
        <dbReference type="ChEBI" id="CHEBI:18036"/>
        <dbReference type="ChEBI" id="CHEBI:18408"/>
        <dbReference type="ChEBI" id="CHEBI:30616"/>
        <dbReference type="ChEBI" id="CHEBI:57692"/>
        <dbReference type="ChEBI" id="CHEBI:58307"/>
        <dbReference type="EC" id="2.5.1.17"/>
    </reaction>
</comment>
<feature type="domain" description="Cobalamin adenosyltransferase-like" evidence="7">
    <location>
        <begin position="32"/>
        <end position="197"/>
    </location>
</feature>
<dbReference type="NCBIfam" id="TIGR00636">
    <property type="entry name" value="PduO_Nterm"/>
    <property type="match status" value="1"/>
</dbReference>
<protein>
    <recommendedName>
        <fullName evidence="6">Corrinoid adenosyltransferase</fullName>
        <ecNumber evidence="6">2.5.1.17</ecNumber>
    </recommendedName>
    <alternativeName>
        <fullName evidence="6">Cob(II)alamin adenosyltransferase</fullName>
    </alternativeName>
    <alternativeName>
        <fullName evidence="6">Cob(II)yrinic acid a,c-diamide adenosyltransferase</fullName>
    </alternativeName>
    <alternativeName>
        <fullName evidence="6">Cobinamide/cobalamin adenosyltransferase</fullName>
    </alternativeName>
</protein>
<organism evidence="8 9">
    <name type="scientific">Sphingomonas changbaiensis NBRC 104936</name>
    <dbReference type="NCBI Taxonomy" id="1219043"/>
    <lineage>
        <taxon>Bacteria</taxon>
        <taxon>Pseudomonadati</taxon>
        <taxon>Pseudomonadota</taxon>
        <taxon>Alphaproteobacteria</taxon>
        <taxon>Sphingomonadales</taxon>
        <taxon>Sphingomonadaceae</taxon>
        <taxon>Sphingomonas</taxon>
    </lineage>
</organism>
<keyword evidence="5 6" id="KW-0067">ATP-binding</keyword>
<evidence type="ECO:0000313" key="8">
    <source>
        <dbReference type="EMBL" id="GAO40351.1"/>
    </source>
</evidence>
<reference evidence="8 9" key="1">
    <citation type="submission" date="2015-04" db="EMBL/GenBank/DDBJ databases">
        <title>Whole genome shotgun sequence of Sphingomonas changbaiensis NBRC 104936.</title>
        <authorList>
            <person name="Katano-Makiyama Y."/>
            <person name="Hosoyama A."/>
            <person name="Hashimoto M."/>
            <person name="Noguchi M."/>
            <person name="Tsuchikane K."/>
            <person name="Ohji S."/>
            <person name="Yamazoe A."/>
            <person name="Ichikawa N."/>
            <person name="Kimura A."/>
            <person name="Fujita N."/>
        </authorList>
    </citation>
    <scope>NUCLEOTIDE SEQUENCE [LARGE SCALE GENOMIC DNA]</scope>
    <source>
        <strain evidence="8 9">NBRC 104936</strain>
    </source>
</reference>
<sequence>MKKEREGFDKLSPNRVQGEPNGVWDLVKLNKIYTRTGDSGTTGLVDGSRVSKADPRMALIGDVDEANSALGVAIAALGDDPIVRDLTRIQNDLFDLGADFATPGEDFAPSEMTLRIVPAQVERLEREIDAMNEGLAPLRSFILPGGTPGVAALHLARAVVRRAERTAVGAATEIVLNPAALAYLNRLSDHLFVAARAVAAQQGGDVLWVPGASRS</sequence>
<dbReference type="InterPro" id="IPR016030">
    <property type="entry name" value="CblAdoTrfase-like"/>
</dbReference>
<dbReference type="EC" id="2.5.1.17" evidence="6"/>
<dbReference type="GO" id="GO:0008817">
    <property type="term" value="F:corrinoid adenosyltransferase activity"/>
    <property type="evidence" value="ECO:0007669"/>
    <property type="project" value="UniProtKB-UniRule"/>
</dbReference>
<proteinExistence type="inferred from homology"/>
<dbReference type="Gene3D" id="1.20.1200.10">
    <property type="entry name" value="Cobalamin adenosyltransferase-like"/>
    <property type="match status" value="1"/>
</dbReference>
<dbReference type="STRING" id="1219043.SCH01S_48_00090"/>
<accession>A0A0E9MSE1</accession>
<dbReference type="Pfam" id="PF01923">
    <property type="entry name" value="Cob_adeno_trans"/>
    <property type="match status" value="1"/>
</dbReference>
<dbReference type="PANTHER" id="PTHR12213:SF0">
    <property type="entry name" value="CORRINOID ADENOSYLTRANSFERASE MMAB"/>
    <property type="match status" value="1"/>
</dbReference>
<comment type="subunit">
    <text evidence="2">Homotrimer.</text>
</comment>
<dbReference type="Proteomes" id="UP000033202">
    <property type="component" value="Unassembled WGS sequence"/>
</dbReference>
<dbReference type="UniPathway" id="UPA00148">
    <property type="reaction ID" value="UER00233"/>
</dbReference>
<evidence type="ECO:0000256" key="2">
    <source>
        <dbReference type="ARBA" id="ARBA00011233"/>
    </source>
</evidence>
<evidence type="ECO:0000313" key="9">
    <source>
        <dbReference type="Proteomes" id="UP000033202"/>
    </source>
</evidence>
<keyword evidence="6" id="KW-0169">Cobalamin biosynthesis</keyword>
<keyword evidence="4 6" id="KW-0547">Nucleotide-binding</keyword>